<accession>A0A182K5Z6</accession>
<dbReference type="Pfam" id="PF04923">
    <property type="entry name" value="Ninjurin"/>
    <property type="match status" value="1"/>
</dbReference>
<comment type="subcellular location">
    <subcellularLocation>
        <location evidence="1">Membrane</location>
        <topology evidence="1">Multi-pass membrane protein</topology>
    </subcellularLocation>
</comment>
<evidence type="ECO:0000256" key="1">
    <source>
        <dbReference type="ARBA" id="ARBA00004141"/>
    </source>
</evidence>
<name>A0A182K5Z6_9DIPT</name>
<evidence type="ECO:0000256" key="6">
    <source>
        <dbReference type="ARBA" id="ARBA00023136"/>
    </source>
</evidence>
<evidence type="ECO:0000256" key="7">
    <source>
        <dbReference type="SAM" id="Phobius"/>
    </source>
</evidence>
<dbReference type="GO" id="GO:0007155">
    <property type="term" value="P:cell adhesion"/>
    <property type="evidence" value="ECO:0007669"/>
    <property type="project" value="UniProtKB-KW"/>
</dbReference>
<evidence type="ECO:0000256" key="2">
    <source>
        <dbReference type="ARBA" id="ARBA00008141"/>
    </source>
</evidence>
<dbReference type="GO" id="GO:0016020">
    <property type="term" value="C:membrane"/>
    <property type="evidence" value="ECO:0007669"/>
    <property type="project" value="UniProtKB-SubCell"/>
</dbReference>
<evidence type="ECO:0000313" key="9">
    <source>
        <dbReference type="Proteomes" id="UP000075881"/>
    </source>
</evidence>
<organism evidence="8 9">
    <name type="scientific">Anopheles christyi</name>
    <dbReference type="NCBI Taxonomy" id="43041"/>
    <lineage>
        <taxon>Eukaryota</taxon>
        <taxon>Metazoa</taxon>
        <taxon>Ecdysozoa</taxon>
        <taxon>Arthropoda</taxon>
        <taxon>Hexapoda</taxon>
        <taxon>Insecta</taxon>
        <taxon>Pterygota</taxon>
        <taxon>Neoptera</taxon>
        <taxon>Endopterygota</taxon>
        <taxon>Diptera</taxon>
        <taxon>Nematocera</taxon>
        <taxon>Culicoidea</taxon>
        <taxon>Culicidae</taxon>
        <taxon>Anophelinae</taxon>
        <taxon>Anopheles</taxon>
    </lineage>
</organism>
<evidence type="ECO:0000256" key="5">
    <source>
        <dbReference type="ARBA" id="ARBA00022989"/>
    </source>
</evidence>
<dbReference type="InterPro" id="IPR007007">
    <property type="entry name" value="Ninjurin"/>
</dbReference>
<evidence type="ECO:0000256" key="3">
    <source>
        <dbReference type="ARBA" id="ARBA00022692"/>
    </source>
</evidence>
<keyword evidence="4" id="KW-0130">Cell adhesion</keyword>
<feature type="transmembrane region" description="Helical" evidence="7">
    <location>
        <begin position="113"/>
        <end position="137"/>
    </location>
</feature>
<reference evidence="8" key="2">
    <citation type="submission" date="2020-05" db="UniProtKB">
        <authorList>
            <consortium name="EnsemblMetazoa"/>
        </authorList>
    </citation>
    <scope>IDENTIFICATION</scope>
    <source>
        <strain evidence="8">ACHKN1017</strain>
    </source>
</reference>
<dbReference type="PANTHER" id="PTHR12316:SF1">
    <property type="entry name" value="NINJURIN-B"/>
    <property type="match status" value="1"/>
</dbReference>
<evidence type="ECO:0000313" key="8">
    <source>
        <dbReference type="EnsemblMetazoa" id="ACHR006181-PA"/>
    </source>
</evidence>
<protein>
    <recommendedName>
        <fullName evidence="10">Ninjurin a</fullName>
    </recommendedName>
</protein>
<evidence type="ECO:0008006" key="10">
    <source>
        <dbReference type="Google" id="ProtNLM"/>
    </source>
</evidence>
<dbReference type="PANTHER" id="PTHR12316">
    <property type="entry name" value="NINJURIN-RELATED"/>
    <property type="match status" value="1"/>
</dbReference>
<proteinExistence type="inferred from homology"/>
<keyword evidence="3 7" id="KW-0812">Transmembrane</keyword>
<dbReference type="VEuPathDB" id="VectorBase:ACHR006181"/>
<keyword evidence="6 7" id="KW-0472">Membrane</keyword>
<dbReference type="GO" id="GO:0042246">
    <property type="term" value="P:tissue regeneration"/>
    <property type="evidence" value="ECO:0007669"/>
    <property type="project" value="InterPro"/>
</dbReference>
<sequence length="171" mass="18556">MAENKERAIEEMIEHFETTVTTSALSTDATDMNASRPDIRITSSSQNEILGESFTIAHAEDATDGSDDATSSRFMHRAMPNGIVSSALDISLLTANANQLRLLLTYNEKSRTYFVCITLVTISLVLEVLQGCGVIIMKSYPKAVPWIGMGISFLASIITVANILLAALLQL</sequence>
<dbReference type="EnsemblMetazoa" id="ACHR006181-RA">
    <property type="protein sequence ID" value="ACHR006181-PA"/>
    <property type="gene ID" value="ACHR006181"/>
</dbReference>
<keyword evidence="5 7" id="KW-1133">Transmembrane helix</keyword>
<feature type="transmembrane region" description="Helical" evidence="7">
    <location>
        <begin position="143"/>
        <end position="169"/>
    </location>
</feature>
<evidence type="ECO:0000256" key="4">
    <source>
        <dbReference type="ARBA" id="ARBA00022889"/>
    </source>
</evidence>
<reference evidence="9" key="1">
    <citation type="submission" date="2013-03" db="EMBL/GenBank/DDBJ databases">
        <title>The Genome Sequence of Anopheles christyi ACHKN1017.</title>
        <authorList>
            <consortium name="The Broad Institute Genomics Platform"/>
            <person name="Neafsey D.E."/>
            <person name="Besansky N."/>
            <person name="Walker B."/>
            <person name="Young S.K."/>
            <person name="Zeng Q."/>
            <person name="Gargeya S."/>
            <person name="Fitzgerald M."/>
            <person name="Haas B."/>
            <person name="Abouelleil A."/>
            <person name="Allen A.W."/>
            <person name="Alvarado L."/>
            <person name="Arachchi H.M."/>
            <person name="Berlin A.M."/>
            <person name="Chapman S.B."/>
            <person name="Gainer-Dewar J."/>
            <person name="Goldberg J."/>
            <person name="Griggs A."/>
            <person name="Gujja S."/>
            <person name="Hansen M."/>
            <person name="Howarth C."/>
            <person name="Imamovic A."/>
            <person name="Ireland A."/>
            <person name="Larimer J."/>
            <person name="McCowan C."/>
            <person name="Murphy C."/>
            <person name="Pearson M."/>
            <person name="Poon T.W."/>
            <person name="Priest M."/>
            <person name="Roberts A."/>
            <person name="Saif S."/>
            <person name="Shea T."/>
            <person name="Sisk P."/>
            <person name="Sykes S."/>
            <person name="Wortman J."/>
            <person name="Nusbaum C."/>
            <person name="Birren B."/>
        </authorList>
    </citation>
    <scope>NUCLEOTIDE SEQUENCE [LARGE SCALE GENOMIC DNA]</scope>
    <source>
        <strain evidence="9">ACHKN1017</strain>
    </source>
</reference>
<dbReference type="AlphaFoldDB" id="A0A182K5Z6"/>
<comment type="similarity">
    <text evidence="2">Belongs to the ninjurin family.</text>
</comment>
<keyword evidence="9" id="KW-1185">Reference proteome</keyword>
<dbReference type="Proteomes" id="UP000075881">
    <property type="component" value="Unassembled WGS sequence"/>
</dbReference>